<accession>A0A2K3CWT8</accession>
<dbReference type="AlphaFoldDB" id="A0A2K3CWT8"/>
<dbReference type="OrthoDB" id="539659at2759"/>
<dbReference type="ExpressionAtlas" id="A0A2K3CWT8">
    <property type="expression patterns" value="baseline and differential"/>
</dbReference>
<gene>
    <name evidence="1" type="ORF">CHLRE_15g638400v5</name>
</gene>
<proteinExistence type="predicted"/>
<dbReference type="RefSeq" id="XP_042916504.1">
    <property type="nucleotide sequence ID" value="XM_043070584.1"/>
</dbReference>
<dbReference type="PaxDb" id="3055-EDO96202"/>
<dbReference type="Gene3D" id="3.40.50.620">
    <property type="entry name" value="HUPs"/>
    <property type="match status" value="1"/>
</dbReference>
<organism evidence="1 2">
    <name type="scientific">Chlamydomonas reinhardtii</name>
    <name type="common">Chlamydomonas smithii</name>
    <dbReference type="NCBI Taxonomy" id="3055"/>
    <lineage>
        <taxon>Eukaryota</taxon>
        <taxon>Viridiplantae</taxon>
        <taxon>Chlorophyta</taxon>
        <taxon>core chlorophytes</taxon>
        <taxon>Chlorophyceae</taxon>
        <taxon>CS clade</taxon>
        <taxon>Chlamydomonadales</taxon>
        <taxon>Chlamydomonadaceae</taxon>
        <taxon>Chlamydomonas</taxon>
    </lineage>
</organism>
<name>A0A2K3CWT8_CHLRE</name>
<dbReference type="KEGG" id="cre:CHLRE_15g638400v5"/>
<evidence type="ECO:0000313" key="2">
    <source>
        <dbReference type="Proteomes" id="UP000006906"/>
    </source>
</evidence>
<dbReference type="EMBL" id="CM008976">
    <property type="protein sequence ID" value="PNW72739.1"/>
    <property type="molecule type" value="Genomic_DNA"/>
</dbReference>
<protein>
    <recommendedName>
        <fullName evidence="3">UspA domain-containing protein</fullName>
    </recommendedName>
</protein>
<dbReference type="PANTHER" id="PTHR36081">
    <property type="entry name" value="CELL WALL INTEGRITY/STRESS RESPONSE COMPONENT"/>
    <property type="match status" value="1"/>
</dbReference>
<evidence type="ECO:0000313" key="1">
    <source>
        <dbReference type="EMBL" id="PNW72739.1"/>
    </source>
</evidence>
<dbReference type="InterPro" id="IPR014729">
    <property type="entry name" value="Rossmann-like_a/b/a_fold"/>
</dbReference>
<evidence type="ECO:0008006" key="3">
    <source>
        <dbReference type="Google" id="ProtNLM"/>
    </source>
</evidence>
<reference evidence="1 2" key="1">
    <citation type="journal article" date="2007" name="Science">
        <title>The Chlamydomonas genome reveals the evolution of key animal and plant functions.</title>
        <authorList>
            <person name="Merchant S.S."/>
            <person name="Prochnik S.E."/>
            <person name="Vallon O."/>
            <person name="Harris E.H."/>
            <person name="Karpowicz S.J."/>
            <person name="Witman G.B."/>
            <person name="Terry A."/>
            <person name="Salamov A."/>
            <person name="Fritz-Laylin L.K."/>
            <person name="Marechal-Drouard L."/>
            <person name="Marshall W.F."/>
            <person name="Qu L.H."/>
            <person name="Nelson D.R."/>
            <person name="Sanderfoot A.A."/>
            <person name="Spalding M.H."/>
            <person name="Kapitonov V.V."/>
            <person name="Ren Q."/>
            <person name="Ferris P."/>
            <person name="Lindquist E."/>
            <person name="Shapiro H."/>
            <person name="Lucas S.M."/>
            <person name="Grimwood J."/>
            <person name="Schmutz J."/>
            <person name="Cardol P."/>
            <person name="Cerutti H."/>
            <person name="Chanfreau G."/>
            <person name="Chen C.L."/>
            <person name="Cognat V."/>
            <person name="Croft M.T."/>
            <person name="Dent R."/>
            <person name="Dutcher S."/>
            <person name="Fernandez E."/>
            <person name="Fukuzawa H."/>
            <person name="Gonzalez-Ballester D."/>
            <person name="Gonzalez-Halphen D."/>
            <person name="Hallmann A."/>
            <person name="Hanikenne M."/>
            <person name="Hippler M."/>
            <person name="Inwood W."/>
            <person name="Jabbari K."/>
            <person name="Kalanon M."/>
            <person name="Kuras R."/>
            <person name="Lefebvre P.A."/>
            <person name="Lemaire S.D."/>
            <person name="Lobanov A.V."/>
            <person name="Lohr M."/>
            <person name="Manuell A."/>
            <person name="Meier I."/>
            <person name="Mets L."/>
            <person name="Mittag M."/>
            <person name="Mittelmeier T."/>
            <person name="Moroney J.V."/>
            <person name="Moseley J."/>
            <person name="Napoli C."/>
            <person name="Nedelcu A.M."/>
            <person name="Niyogi K."/>
            <person name="Novoselov S.V."/>
            <person name="Paulsen I.T."/>
            <person name="Pazour G."/>
            <person name="Purton S."/>
            <person name="Ral J.P."/>
            <person name="Riano-Pachon D.M."/>
            <person name="Riekhof W."/>
            <person name="Rymarquis L."/>
            <person name="Schroda M."/>
            <person name="Stern D."/>
            <person name="Umen J."/>
            <person name="Willows R."/>
            <person name="Wilson N."/>
            <person name="Zimmer S.L."/>
            <person name="Allmer J."/>
            <person name="Balk J."/>
            <person name="Bisova K."/>
            <person name="Chen C.J."/>
            <person name="Elias M."/>
            <person name="Gendler K."/>
            <person name="Hauser C."/>
            <person name="Lamb M.R."/>
            <person name="Ledford H."/>
            <person name="Long J.C."/>
            <person name="Minagawa J."/>
            <person name="Page M.D."/>
            <person name="Pan J."/>
            <person name="Pootakham W."/>
            <person name="Roje S."/>
            <person name="Rose A."/>
            <person name="Stahlberg E."/>
            <person name="Terauchi A.M."/>
            <person name="Yang P."/>
            <person name="Ball S."/>
            <person name="Bowler C."/>
            <person name="Dieckmann C.L."/>
            <person name="Gladyshev V.N."/>
            <person name="Green P."/>
            <person name="Jorgensen R."/>
            <person name="Mayfield S."/>
            <person name="Mueller-Roeber B."/>
            <person name="Rajamani S."/>
            <person name="Sayre R.T."/>
            <person name="Brokstein P."/>
            <person name="Dubchak I."/>
            <person name="Goodstein D."/>
            <person name="Hornick L."/>
            <person name="Huang Y.W."/>
            <person name="Jhaveri J."/>
            <person name="Luo Y."/>
            <person name="Martinez D."/>
            <person name="Ngau W.C."/>
            <person name="Otillar B."/>
            <person name="Poliakov A."/>
            <person name="Porter A."/>
            <person name="Szajkowski L."/>
            <person name="Werner G."/>
            <person name="Zhou K."/>
            <person name="Grigoriev I.V."/>
            <person name="Rokhsar D.S."/>
            <person name="Grossman A.R."/>
        </authorList>
    </citation>
    <scope>NUCLEOTIDE SEQUENCE [LARGE SCALE GENOMIC DNA]</scope>
    <source>
        <strain evidence="2">CC-503</strain>
    </source>
</reference>
<dbReference type="Gramene" id="PNW72739">
    <property type="protein sequence ID" value="PNW72739"/>
    <property type="gene ID" value="CHLRE_15g638400v5"/>
</dbReference>
<sequence>MSALRCGMAAPSTAQLMNRNAPRRSVVPRAAAPDAKAPAMASTELTYNRLLLTILDANPYLSDGSRTAVATAAHMAKTYSSKVTVLVVDEPGTDNTDPAKRIESITWHLKDRGCDNFDVVEKATTSPASVLVGDMADEIGADMVVLSSEAVHAKHVDANQLAEFVSCPVLLLP</sequence>
<keyword evidence="2" id="KW-1185">Reference proteome</keyword>
<dbReference type="FunCoup" id="A0A2K3CWT8">
    <property type="interactions" value="284"/>
</dbReference>
<dbReference type="GeneID" id="5716361"/>
<dbReference type="Proteomes" id="UP000006906">
    <property type="component" value="Chromosome 15"/>
</dbReference>
<dbReference type="InParanoid" id="A0A2K3CWT8"/>
<dbReference type="PANTHER" id="PTHR36081:SF1">
    <property type="entry name" value="CELL WALL INTEGRITY_STRESS RESPONSE COMPONENT"/>
    <property type="match status" value="1"/>
</dbReference>
<dbReference type="SUPFAM" id="SSF52402">
    <property type="entry name" value="Adenine nucleotide alpha hydrolases-like"/>
    <property type="match status" value="1"/>
</dbReference>